<keyword evidence="3" id="KW-1185">Reference proteome</keyword>
<gene>
    <name evidence="2" type="primary">rplQ</name>
    <name evidence="2" type="ORF">magtdc_315</name>
</gene>
<organism evidence="2 3">
    <name type="scientific">Candidatus Hodgkinia cicadicola</name>
    <dbReference type="NCBI Taxonomy" id="573658"/>
    <lineage>
        <taxon>Bacteria</taxon>
        <taxon>Pseudomonadati</taxon>
        <taxon>Pseudomonadota</taxon>
        <taxon>Alphaproteobacteria</taxon>
        <taxon>Hyphomicrobiales</taxon>
        <taxon>Candidatus Hodgkinia</taxon>
    </lineage>
</organism>
<dbReference type="InterPro" id="IPR036373">
    <property type="entry name" value="Ribosomal_bL17_sf"/>
</dbReference>
<dbReference type="EMBL" id="NXGO01000151">
    <property type="protein sequence ID" value="PIM95260.1"/>
    <property type="molecule type" value="Genomic_DNA"/>
</dbReference>
<evidence type="ECO:0000313" key="3">
    <source>
        <dbReference type="Proteomes" id="UP000230981"/>
    </source>
</evidence>
<name>A0ABX4MFA9_9HYPH</name>
<dbReference type="SUPFAM" id="SSF64263">
    <property type="entry name" value="Prokaryotic ribosomal protein L17"/>
    <property type="match status" value="1"/>
</dbReference>
<dbReference type="RefSeq" id="WP_146657129.1">
    <property type="nucleotide sequence ID" value="NZ_NXGO01000151.1"/>
</dbReference>
<reference evidence="2" key="1">
    <citation type="submission" date="2017-09" db="EMBL/GenBank/DDBJ databases">
        <authorList>
            <person name="Campbell M.A."/>
            <person name="Lukasik P."/>
            <person name="Simon C."/>
            <person name="McCutcheon J.P."/>
        </authorList>
    </citation>
    <scope>NUCLEOTIDE SEQUENCE [LARGE SCALE GENOMIC DNA]</scope>
    <source>
        <strain evidence="2">MAGTDC</strain>
    </source>
</reference>
<accession>A0ABX4MFA9</accession>
<dbReference type="InterPro" id="IPR000456">
    <property type="entry name" value="Ribosomal_bL17"/>
</dbReference>
<dbReference type="Pfam" id="PF01196">
    <property type="entry name" value="Ribosomal_L17"/>
    <property type="match status" value="1"/>
</dbReference>
<sequence>MTELSKHEIINLIRSFIRTGKLISTSEKLKIIQTNIEKILNRIKIIKIDKPQGSIRLLRSKLKCSQRFAILMGYLFHKIKSTNGGYTKLIRLWRRDGDGAFTSILIPSKH</sequence>
<dbReference type="Proteomes" id="UP000230981">
    <property type="component" value="Unassembled WGS sequence"/>
</dbReference>
<evidence type="ECO:0000313" key="2">
    <source>
        <dbReference type="EMBL" id="PIM95260.1"/>
    </source>
</evidence>
<dbReference type="Gene3D" id="3.90.1030.10">
    <property type="entry name" value="Ribosomal protein L17"/>
    <property type="match status" value="1"/>
</dbReference>
<comment type="caution">
    <text evidence="2">The sequence shown here is derived from an EMBL/GenBank/DDBJ whole genome shotgun (WGS) entry which is preliminary data.</text>
</comment>
<proteinExistence type="predicted"/>
<protein>
    <recommendedName>
        <fullName evidence="1">50S ribosomal protein L17</fullName>
    </recommendedName>
</protein>
<evidence type="ECO:0000256" key="1">
    <source>
        <dbReference type="ARBA" id="ARBA00035494"/>
    </source>
</evidence>